<keyword evidence="11" id="KW-1133">Transmembrane helix</keyword>
<dbReference type="InterPro" id="IPR000719">
    <property type="entry name" value="Prot_kinase_dom"/>
</dbReference>
<comment type="catalytic activity">
    <reaction evidence="7">
        <text>L-threonyl-[protein] + ATP = O-phospho-L-threonyl-[protein] + ADP + H(+)</text>
        <dbReference type="Rhea" id="RHEA:46608"/>
        <dbReference type="Rhea" id="RHEA-COMP:11060"/>
        <dbReference type="Rhea" id="RHEA-COMP:11605"/>
        <dbReference type="ChEBI" id="CHEBI:15378"/>
        <dbReference type="ChEBI" id="CHEBI:30013"/>
        <dbReference type="ChEBI" id="CHEBI:30616"/>
        <dbReference type="ChEBI" id="CHEBI:61977"/>
        <dbReference type="ChEBI" id="CHEBI:456216"/>
        <dbReference type="EC" id="2.7.11.1"/>
    </reaction>
</comment>
<evidence type="ECO:0000259" key="12">
    <source>
        <dbReference type="PROSITE" id="PS50011"/>
    </source>
</evidence>
<dbReference type="PANTHER" id="PTHR24363">
    <property type="entry name" value="SERINE/THREONINE PROTEIN KINASE"/>
    <property type="match status" value="1"/>
</dbReference>
<evidence type="ECO:0000256" key="9">
    <source>
        <dbReference type="PROSITE-ProRule" id="PRU10141"/>
    </source>
</evidence>
<feature type="domain" description="Protein kinase" evidence="12">
    <location>
        <begin position="10"/>
        <end position="273"/>
    </location>
</feature>
<feature type="region of interest" description="Disordered" evidence="10">
    <location>
        <begin position="372"/>
        <end position="414"/>
    </location>
</feature>
<dbReference type="PROSITE" id="PS00108">
    <property type="entry name" value="PROTEIN_KINASE_ST"/>
    <property type="match status" value="1"/>
</dbReference>
<keyword evidence="6 9" id="KW-0067">ATP-binding</keyword>
<keyword evidence="3" id="KW-0808">Transferase</keyword>
<proteinExistence type="predicted"/>
<organism evidence="13 14">
    <name type="scientific">Anabaenopsis elenkinii CCIBt3563</name>
    <dbReference type="NCBI Taxonomy" id="2779889"/>
    <lineage>
        <taxon>Bacteria</taxon>
        <taxon>Bacillati</taxon>
        <taxon>Cyanobacteriota</taxon>
        <taxon>Cyanophyceae</taxon>
        <taxon>Nostocales</taxon>
        <taxon>Nodulariaceae</taxon>
        <taxon>Anabaenopsis</taxon>
    </lineage>
</organism>
<evidence type="ECO:0000256" key="4">
    <source>
        <dbReference type="ARBA" id="ARBA00022741"/>
    </source>
</evidence>
<keyword evidence="5" id="KW-0418">Kinase</keyword>
<dbReference type="InterPro" id="IPR011009">
    <property type="entry name" value="Kinase-like_dom_sf"/>
</dbReference>
<evidence type="ECO:0000256" key="1">
    <source>
        <dbReference type="ARBA" id="ARBA00012513"/>
    </source>
</evidence>
<evidence type="ECO:0000313" key="13">
    <source>
        <dbReference type="EMBL" id="QOV23987.1"/>
    </source>
</evidence>
<feature type="region of interest" description="Disordered" evidence="10">
    <location>
        <begin position="296"/>
        <end position="330"/>
    </location>
</feature>
<evidence type="ECO:0000256" key="3">
    <source>
        <dbReference type="ARBA" id="ARBA00022679"/>
    </source>
</evidence>
<evidence type="ECO:0000256" key="6">
    <source>
        <dbReference type="ARBA" id="ARBA00022840"/>
    </source>
</evidence>
<evidence type="ECO:0000256" key="2">
    <source>
        <dbReference type="ARBA" id="ARBA00022527"/>
    </source>
</evidence>
<keyword evidence="4 9" id="KW-0547">Nucleotide-binding</keyword>
<dbReference type="GO" id="GO:0004674">
    <property type="term" value="F:protein serine/threonine kinase activity"/>
    <property type="evidence" value="ECO:0007669"/>
    <property type="project" value="UniProtKB-KW"/>
</dbReference>
<dbReference type="SUPFAM" id="SSF56112">
    <property type="entry name" value="Protein kinase-like (PK-like)"/>
    <property type="match status" value="1"/>
</dbReference>
<dbReference type="Pfam" id="PF00069">
    <property type="entry name" value="Pkinase"/>
    <property type="match status" value="1"/>
</dbReference>
<dbReference type="RefSeq" id="WP_200989515.1">
    <property type="nucleotide sequence ID" value="NZ_CP063311.1"/>
</dbReference>
<feature type="compositionally biased region" description="Basic and acidic residues" evidence="10">
    <location>
        <begin position="372"/>
        <end position="409"/>
    </location>
</feature>
<keyword evidence="14" id="KW-1185">Reference proteome</keyword>
<dbReference type="Proteomes" id="UP000593846">
    <property type="component" value="Chromosome"/>
</dbReference>
<dbReference type="CDD" id="cd14014">
    <property type="entry name" value="STKc_PknB_like"/>
    <property type="match status" value="1"/>
</dbReference>
<dbReference type="EC" id="2.7.11.1" evidence="1"/>
<reference evidence="14" key="1">
    <citation type="submission" date="2020-10" db="EMBL/GenBank/DDBJ databases">
        <title>Genome-based taxonomic classification of the species Anabaenopsis elenkinii.</title>
        <authorList>
            <person name="Delbaje E."/>
            <person name="Andreote A.P.D."/>
            <person name="Pellegrinetti T.A."/>
            <person name="Cruz R.B."/>
            <person name="Branco L.H.Z."/>
            <person name="Fiore M.F."/>
        </authorList>
    </citation>
    <scope>NUCLEOTIDE SEQUENCE [LARGE SCALE GENOMIC DNA]</scope>
    <source>
        <strain evidence="14">CCIBt3563</strain>
    </source>
</reference>
<protein>
    <recommendedName>
        <fullName evidence="1">non-specific serine/threonine protein kinase</fullName>
        <ecNumber evidence="1">2.7.11.1</ecNumber>
    </recommendedName>
</protein>
<dbReference type="PANTHER" id="PTHR24363:SF0">
    <property type="entry name" value="SERINE_THREONINE KINASE LIKE DOMAIN CONTAINING 1"/>
    <property type="match status" value="1"/>
</dbReference>
<dbReference type="SMART" id="SM00220">
    <property type="entry name" value="S_TKc"/>
    <property type="match status" value="1"/>
</dbReference>
<keyword evidence="11" id="KW-0812">Transmembrane</keyword>
<name>A0A7S6RGG4_9CYAN</name>
<evidence type="ECO:0000256" key="7">
    <source>
        <dbReference type="ARBA" id="ARBA00047899"/>
    </source>
</evidence>
<dbReference type="Gene3D" id="1.10.510.10">
    <property type="entry name" value="Transferase(Phosphotransferase) domain 1"/>
    <property type="match status" value="1"/>
</dbReference>
<comment type="catalytic activity">
    <reaction evidence="8">
        <text>L-seryl-[protein] + ATP = O-phospho-L-seryl-[protein] + ADP + H(+)</text>
        <dbReference type="Rhea" id="RHEA:17989"/>
        <dbReference type="Rhea" id="RHEA-COMP:9863"/>
        <dbReference type="Rhea" id="RHEA-COMP:11604"/>
        <dbReference type="ChEBI" id="CHEBI:15378"/>
        <dbReference type="ChEBI" id="CHEBI:29999"/>
        <dbReference type="ChEBI" id="CHEBI:30616"/>
        <dbReference type="ChEBI" id="CHEBI:83421"/>
        <dbReference type="ChEBI" id="CHEBI:456216"/>
        <dbReference type="EC" id="2.7.11.1"/>
    </reaction>
</comment>
<dbReference type="EMBL" id="CP063311">
    <property type="protein sequence ID" value="QOV23987.1"/>
    <property type="molecule type" value="Genomic_DNA"/>
</dbReference>
<dbReference type="GO" id="GO:0005524">
    <property type="term" value="F:ATP binding"/>
    <property type="evidence" value="ECO:0007669"/>
    <property type="project" value="UniProtKB-UniRule"/>
</dbReference>
<evidence type="ECO:0000256" key="8">
    <source>
        <dbReference type="ARBA" id="ARBA00048679"/>
    </source>
</evidence>
<dbReference type="PROSITE" id="PS50011">
    <property type="entry name" value="PROTEIN_KINASE_DOM"/>
    <property type="match status" value="1"/>
</dbReference>
<evidence type="ECO:0000313" key="14">
    <source>
        <dbReference type="Proteomes" id="UP000593846"/>
    </source>
</evidence>
<accession>A0A7S6RGG4</accession>
<feature type="binding site" evidence="9">
    <location>
        <position position="41"/>
    </location>
    <ligand>
        <name>ATP</name>
        <dbReference type="ChEBI" id="CHEBI:30616"/>
    </ligand>
</feature>
<dbReference type="PROSITE" id="PS00107">
    <property type="entry name" value="PROTEIN_KINASE_ATP"/>
    <property type="match status" value="1"/>
</dbReference>
<evidence type="ECO:0000256" key="10">
    <source>
        <dbReference type="SAM" id="MobiDB-lite"/>
    </source>
</evidence>
<dbReference type="InterPro" id="IPR025344">
    <property type="entry name" value="CDP1-like_IMS"/>
</dbReference>
<dbReference type="InterPro" id="IPR017441">
    <property type="entry name" value="Protein_kinase_ATP_BS"/>
</dbReference>
<gene>
    <name evidence="13" type="ORF">IM676_06870</name>
</gene>
<dbReference type="InterPro" id="IPR008271">
    <property type="entry name" value="Ser/Thr_kinase_AS"/>
</dbReference>
<dbReference type="Pfam" id="PF13355">
    <property type="entry name" value="ARC6-like_IMS"/>
    <property type="match status" value="1"/>
</dbReference>
<dbReference type="AlphaFoldDB" id="A0A7S6RGG4"/>
<keyword evidence="2" id="KW-0723">Serine/threonine-protein kinase</keyword>
<keyword evidence="11" id="KW-0472">Membrane</keyword>
<feature type="transmembrane region" description="Helical" evidence="11">
    <location>
        <begin position="333"/>
        <end position="356"/>
    </location>
</feature>
<dbReference type="KEGG" id="aee:IM676_06870"/>
<evidence type="ECO:0000256" key="11">
    <source>
        <dbReference type="SAM" id="Phobius"/>
    </source>
</evidence>
<evidence type="ECO:0000256" key="5">
    <source>
        <dbReference type="ARBA" id="ARBA00022777"/>
    </source>
</evidence>
<sequence>MNNLLTNNRYEIISPLGAGGFAETFLAYDTQMPSLRSVVVKRLKPNRQNGDSTSTELITNLFRKEAAILEELGANCTQIPELYSYFCENDDFYLVQEHIQGKNLAQMGQITSEKARIILSSLLTTLQYIHSKNIIHRDIKPENIIIRDSDELPVLIDFGAVKETMGAVTLGSGSTVSSVIVGTRGFMAPEQTAGRAVFSTDLYALGLTMIYALTQKLPIEFSTSLITGNLDWHSHVPDLDPKLAQVLDKSIIMDLGGRYPSAIAMYQDLHNDLHNMDTGAQGIAPSQVNTVIVSPKVGTKSDRPGENTPVNPLPTEVINHPPNQDSKQKPKRWIFGSAMIIILLLTSLSIVGGFFVTRQILEAQQKATEAEQQRQQAEEKRLEAEAKAAAAEQRRQETERQQAEEERQRLAAQAQQVRQERERLAAERKRLESFQRESFRRVSQPVHNISQNEALQIVQSWYQAKPQIFGPSYDLYLVDQLATGTLYYNTTKPDGSVAWLQNNNAYYTYTTSEITDVEEFSNSGTRPYIKVRVFEDLYLHGRRGIDRKNSGPYRGTFTYVFAQENGVWKIYDYKKVR</sequence>